<feature type="transmembrane region" description="Helical" evidence="2">
    <location>
        <begin position="49"/>
        <end position="67"/>
    </location>
</feature>
<keyword evidence="4" id="KW-1185">Reference proteome</keyword>
<dbReference type="OrthoDB" id="306958at2157"/>
<dbReference type="KEGG" id="srub:C2R22_05580"/>
<accession>A0A2I8VGY3</accession>
<evidence type="ECO:0000313" key="4">
    <source>
        <dbReference type="Proteomes" id="UP000236584"/>
    </source>
</evidence>
<dbReference type="RefSeq" id="WP_103424881.1">
    <property type="nucleotide sequence ID" value="NZ_CP026309.1"/>
</dbReference>
<evidence type="ECO:0000256" key="2">
    <source>
        <dbReference type="SAM" id="Phobius"/>
    </source>
</evidence>
<feature type="compositionally biased region" description="Acidic residues" evidence="1">
    <location>
        <begin position="100"/>
        <end position="120"/>
    </location>
</feature>
<protein>
    <submittedName>
        <fullName evidence="3">Cox cluster protein</fullName>
    </submittedName>
</protein>
<dbReference type="Pfam" id="PF20389">
    <property type="entry name" value="DUF6684"/>
    <property type="match status" value="1"/>
</dbReference>
<keyword evidence="2" id="KW-0472">Membrane</keyword>
<keyword evidence="2" id="KW-1133">Transmembrane helix</keyword>
<evidence type="ECO:0000313" key="3">
    <source>
        <dbReference type="EMBL" id="AUV81193.1"/>
    </source>
</evidence>
<feature type="region of interest" description="Disordered" evidence="1">
    <location>
        <begin position="96"/>
        <end position="120"/>
    </location>
</feature>
<name>A0A2I8VGY3_9EURY</name>
<dbReference type="InterPro" id="IPR046506">
    <property type="entry name" value="DUF6684"/>
</dbReference>
<feature type="transmembrane region" description="Helical" evidence="2">
    <location>
        <begin position="17"/>
        <end position="37"/>
    </location>
</feature>
<reference evidence="3 4" key="1">
    <citation type="submission" date="2018-01" db="EMBL/GenBank/DDBJ databases">
        <title>Complete genome sequence of Salinigranum rubrum GX10T, an extremely halophilic archaeon isolated from a marine solar saltern.</title>
        <authorList>
            <person name="Han S."/>
        </authorList>
    </citation>
    <scope>NUCLEOTIDE SEQUENCE [LARGE SCALE GENOMIC DNA]</scope>
    <source>
        <strain evidence="3 4">GX10</strain>
    </source>
</reference>
<dbReference type="GeneID" id="35591540"/>
<keyword evidence="2" id="KW-0812">Transmembrane</keyword>
<sequence>MANETNEIFDRDTILDLVVNIIPLFIIFFFIVAFIVFNPFGVETLATGIQFGLLIAPFILLAILTYISGKAISGAEKNYTVYLPGQATVSGAKPLHDLEAEAEGDEPQLEAGDEQSETES</sequence>
<dbReference type="EMBL" id="CP026309">
    <property type="protein sequence ID" value="AUV81193.1"/>
    <property type="molecule type" value="Genomic_DNA"/>
</dbReference>
<proteinExistence type="predicted"/>
<organism evidence="3 4">
    <name type="scientific">Salinigranum rubrum</name>
    <dbReference type="NCBI Taxonomy" id="755307"/>
    <lineage>
        <taxon>Archaea</taxon>
        <taxon>Methanobacteriati</taxon>
        <taxon>Methanobacteriota</taxon>
        <taxon>Stenosarchaea group</taxon>
        <taxon>Halobacteria</taxon>
        <taxon>Halobacteriales</taxon>
        <taxon>Haloferacaceae</taxon>
        <taxon>Salinigranum</taxon>
    </lineage>
</organism>
<dbReference type="Proteomes" id="UP000236584">
    <property type="component" value="Chromosome"/>
</dbReference>
<dbReference type="AlphaFoldDB" id="A0A2I8VGY3"/>
<evidence type="ECO:0000256" key="1">
    <source>
        <dbReference type="SAM" id="MobiDB-lite"/>
    </source>
</evidence>
<gene>
    <name evidence="3" type="ORF">C2R22_05580</name>
</gene>